<protein>
    <recommendedName>
        <fullName evidence="8">Carboxypeptidase</fullName>
    </recommendedName>
</protein>
<evidence type="ECO:0000313" key="6">
    <source>
        <dbReference type="EMBL" id="TDC75519.1"/>
    </source>
</evidence>
<keyword evidence="7" id="KW-1185">Reference proteome</keyword>
<evidence type="ECO:0000256" key="2">
    <source>
        <dbReference type="ARBA" id="ARBA00022670"/>
    </source>
</evidence>
<keyword evidence="5" id="KW-0325">Glycoprotein</keyword>
<organism evidence="6 7">
    <name type="scientific">Streptomyces hainanensis</name>
    <dbReference type="NCBI Taxonomy" id="402648"/>
    <lineage>
        <taxon>Bacteria</taxon>
        <taxon>Bacillati</taxon>
        <taxon>Actinomycetota</taxon>
        <taxon>Actinomycetes</taxon>
        <taxon>Kitasatosporales</taxon>
        <taxon>Streptomycetaceae</taxon>
        <taxon>Streptomyces</taxon>
    </lineage>
</organism>
<dbReference type="Proteomes" id="UP000295345">
    <property type="component" value="Unassembled WGS sequence"/>
</dbReference>
<dbReference type="PANTHER" id="PTHR11802">
    <property type="entry name" value="SERINE PROTEASE FAMILY S10 SERINE CARBOXYPEPTIDASE"/>
    <property type="match status" value="1"/>
</dbReference>
<keyword evidence="1" id="KW-0121">Carboxypeptidase</keyword>
<name>A0A4R4TN70_9ACTN</name>
<dbReference type="PROSITE" id="PS00560">
    <property type="entry name" value="CARBOXYPEPT_SER_HIS"/>
    <property type="match status" value="1"/>
</dbReference>
<keyword evidence="3" id="KW-0732">Signal</keyword>
<evidence type="ECO:0000256" key="4">
    <source>
        <dbReference type="ARBA" id="ARBA00022801"/>
    </source>
</evidence>
<keyword evidence="4" id="KW-0378">Hydrolase</keyword>
<dbReference type="PRINTS" id="PR00724">
    <property type="entry name" value="CRBOXYPTASEC"/>
</dbReference>
<dbReference type="PANTHER" id="PTHR11802:SF3">
    <property type="entry name" value="RETINOID-INDUCIBLE SERINE CARBOXYPEPTIDASE"/>
    <property type="match status" value="1"/>
</dbReference>
<dbReference type="EMBL" id="SMKI01000103">
    <property type="protein sequence ID" value="TDC75519.1"/>
    <property type="molecule type" value="Genomic_DNA"/>
</dbReference>
<accession>A0A4R4TN70</accession>
<dbReference type="InterPro" id="IPR018202">
    <property type="entry name" value="Ser_caboxypep_ser_AS"/>
</dbReference>
<evidence type="ECO:0008006" key="8">
    <source>
        <dbReference type="Google" id="ProtNLM"/>
    </source>
</evidence>
<dbReference type="Pfam" id="PF00450">
    <property type="entry name" value="Peptidase_S10"/>
    <property type="match status" value="1"/>
</dbReference>
<dbReference type="OrthoDB" id="3922168at2"/>
<proteinExistence type="predicted"/>
<evidence type="ECO:0000256" key="1">
    <source>
        <dbReference type="ARBA" id="ARBA00022645"/>
    </source>
</evidence>
<dbReference type="GO" id="GO:0004185">
    <property type="term" value="F:serine-type carboxypeptidase activity"/>
    <property type="evidence" value="ECO:0007669"/>
    <property type="project" value="InterPro"/>
</dbReference>
<dbReference type="InterPro" id="IPR029058">
    <property type="entry name" value="AB_hydrolase_fold"/>
</dbReference>
<reference evidence="6 7" key="1">
    <citation type="submission" date="2019-03" db="EMBL/GenBank/DDBJ databases">
        <title>Draft genome sequences of novel Actinobacteria.</title>
        <authorList>
            <person name="Sahin N."/>
            <person name="Ay H."/>
            <person name="Saygin H."/>
        </authorList>
    </citation>
    <scope>NUCLEOTIDE SEQUENCE [LARGE SCALE GENOMIC DNA]</scope>
    <source>
        <strain evidence="6 7">DSM 41900</strain>
    </source>
</reference>
<evidence type="ECO:0000313" key="7">
    <source>
        <dbReference type="Proteomes" id="UP000295345"/>
    </source>
</evidence>
<dbReference type="GO" id="GO:0006508">
    <property type="term" value="P:proteolysis"/>
    <property type="evidence" value="ECO:0007669"/>
    <property type="project" value="UniProtKB-KW"/>
</dbReference>
<evidence type="ECO:0000256" key="3">
    <source>
        <dbReference type="ARBA" id="ARBA00022729"/>
    </source>
</evidence>
<dbReference type="InterPro" id="IPR001563">
    <property type="entry name" value="Peptidase_S10"/>
</dbReference>
<dbReference type="PROSITE" id="PS00131">
    <property type="entry name" value="CARBOXYPEPT_SER_SER"/>
    <property type="match status" value="1"/>
</dbReference>
<keyword evidence="2" id="KW-0645">Protease</keyword>
<dbReference type="SUPFAM" id="SSF53474">
    <property type="entry name" value="alpha/beta-Hydrolases"/>
    <property type="match status" value="1"/>
</dbReference>
<evidence type="ECO:0000256" key="5">
    <source>
        <dbReference type="ARBA" id="ARBA00023180"/>
    </source>
</evidence>
<gene>
    <name evidence="6" type="ORF">E1283_12175</name>
</gene>
<dbReference type="Gene3D" id="3.40.50.1820">
    <property type="entry name" value="alpha/beta hydrolase"/>
    <property type="match status" value="1"/>
</dbReference>
<sequence length="531" mass="59366">MPRRRPPHPNEGNRAERIVPPYVDPAGVVCIRCGRPGTRSGRALHPWTRQPCRNARLSPPNGEPTMASDLVTSIPANIPHTLSIDLNTKDTRKVRSYAGHVHVDNTEHPGTENHLFYWFFESQTCNPHVAVPDQQDLISRTPLLIWLNGGPGASSLLGLFLENGPLSIADDAAGTISVTPRSWNQEAHVVYWDQPLGTGYSYSDVEDEYVRDEEALGRMFWQALQEFFRLHPEYARCPLYVCGESYAGKYVPAIALEIDRRNSAGPEGRHLDLRGIAVGNGWITPELSLRVMIDYAYATGYLGISGRDSLLDSYAAFQTVLRAGDMKEATRLGNDLVNTVLAYGGNFDLYDVRRWDDISMGALRAYLNSPDVKKALHVHADVTWECGDNEGPVAEALVEDNMADASGKYGELIDKGYQTLLYTGNFDLACGYRCTEEILDGLMEQRGEQAEWRNAPRLVWTQAQQNPKGFVRRLRNLTQVAVPDSGHEVPAYQPEICREMLYNWLFDRPFAGYDPQQQAKPRNGNGGSRKA</sequence>
<dbReference type="AlphaFoldDB" id="A0A4R4TN70"/>
<dbReference type="InterPro" id="IPR033124">
    <property type="entry name" value="Ser_caboxypep_his_AS"/>
</dbReference>
<comment type="caution">
    <text evidence="6">The sequence shown here is derived from an EMBL/GenBank/DDBJ whole genome shotgun (WGS) entry which is preliminary data.</text>
</comment>